<evidence type="ECO:0000256" key="3">
    <source>
        <dbReference type="ARBA" id="ARBA00022553"/>
    </source>
</evidence>
<dbReference type="SUPFAM" id="SSF52172">
    <property type="entry name" value="CheY-like"/>
    <property type="match status" value="1"/>
</dbReference>
<feature type="modified residue" description="4-aspartylphosphate" evidence="4">
    <location>
        <position position="71"/>
    </location>
</feature>
<accession>A0ABV6YX14</accession>
<dbReference type="InterPro" id="IPR003594">
    <property type="entry name" value="HATPase_dom"/>
</dbReference>
<dbReference type="Gene3D" id="1.10.287.130">
    <property type="match status" value="1"/>
</dbReference>
<evidence type="ECO:0000313" key="8">
    <source>
        <dbReference type="Proteomes" id="UP001594351"/>
    </source>
</evidence>
<organism evidence="7 8">
    <name type="scientific">candidate division CSSED10-310 bacterium</name>
    <dbReference type="NCBI Taxonomy" id="2855610"/>
    <lineage>
        <taxon>Bacteria</taxon>
        <taxon>Bacteria division CSSED10-310</taxon>
    </lineage>
</organism>
<keyword evidence="3 4" id="KW-0597">Phosphoprotein</keyword>
<dbReference type="InterPro" id="IPR003661">
    <property type="entry name" value="HisK_dim/P_dom"/>
</dbReference>
<dbReference type="PROSITE" id="PS50109">
    <property type="entry name" value="HIS_KIN"/>
    <property type="match status" value="1"/>
</dbReference>
<dbReference type="InterPro" id="IPR005467">
    <property type="entry name" value="His_kinase_dom"/>
</dbReference>
<evidence type="ECO:0000256" key="1">
    <source>
        <dbReference type="ARBA" id="ARBA00000085"/>
    </source>
</evidence>
<comment type="catalytic activity">
    <reaction evidence="1">
        <text>ATP + protein L-histidine = ADP + protein N-phospho-L-histidine.</text>
        <dbReference type="EC" id="2.7.13.3"/>
    </reaction>
</comment>
<comment type="caution">
    <text evidence="7">The sequence shown here is derived from an EMBL/GenBank/DDBJ whole genome shotgun (WGS) entry which is preliminary data.</text>
</comment>
<evidence type="ECO:0000259" key="6">
    <source>
        <dbReference type="PROSITE" id="PS50110"/>
    </source>
</evidence>
<dbReference type="PANTHER" id="PTHR43547:SF2">
    <property type="entry name" value="HYBRID SIGNAL TRANSDUCTION HISTIDINE KINASE C"/>
    <property type="match status" value="1"/>
</dbReference>
<name>A0ABV6YX14_UNCC1</name>
<dbReference type="Gene3D" id="3.30.565.10">
    <property type="entry name" value="Histidine kinase-like ATPase, C-terminal domain"/>
    <property type="match status" value="1"/>
</dbReference>
<feature type="domain" description="Response regulatory" evidence="6">
    <location>
        <begin position="22"/>
        <end position="136"/>
    </location>
</feature>
<evidence type="ECO:0000256" key="4">
    <source>
        <dbReference type="PROSITE-ProRule" id="PRU00169"/>
    </source>
</evidence>
<proteinExistence type="predicted"/>
<evidence type="ECO:0000259" key="5">
    <source>
        <dbReference type="PROSITE" id="PS50109"/>
    </source>
</evidence>
<dbReference type="SMART" id="SM00388">
    <property type="entry name" value="HisKA"/>
    <property type="match status" value="1"/>
</dbReference>
<dbReference type="InterPro" id="IPR001789">
    <property type="entry name" value="Sig_transdc_resp-reg_receiver"/>
</dbReference>
<dbReference type="Gene3D" id="3.40.50.2300">
    <property type="match status" value="1"/>
</dbReference>
<protein>
    <recommendedName>
        <fullName evidence="2">histidine kinase</fullName>
        <ecNumber evidence="2">2.7.13.3</ecNumber>
    </recommendedName>
</protein>
<dbReference type="PANTHER" id="PTHR43547">
    <property type="entry name" value="TWO-COMPONENT HISTIDINE KINASE"/>
    <property type="match status" value="1"/>
</dbReference>
<dbReference type="InterPro" id="IPR004358">
    <property type="entry name" value="Sig_transdc_His_kin-like_C"/>
</dbReference>
<dbReference type="InterPro" id="IPR011006">
    <property type="entry name" value="CheY-like_superfamily"/>
</dbReference>
<reference evidence="7 8" key="1">
    <citation type="submission" date="2024-09" db="EMBL/GenBank/DDBJ databases">
        <title>Laminarin stimulates single cell rates of sulfate reduction while oxygen inhibits transcriptomic activity in coastal marine sediment.</title>
        <authorList>
            <person name="Lindsay M."/>
            <person name="Orcutt B."/>
            <person name="Emerson D."/>
            <person name="Stepanauskas R."/>
            <person name="D'Angelo T."/>
        </authorList>
    </citation>
    <scope>NUCLEOTIDE SEQUENCE [LARGE SCALE GENOMIC DNA]</scope>
    <source>
        <strain evidence="7">SAG AM-311-K15</strain>
    </source>
</reference>
<gene>
    <name evidence="7" type="ORF">ACFL27_11180</name>
</gene>
<dbReference type="SMART" id="SM00387">
    <property type="entry name" value="HATPase_c"/>
    <property type="match status" value="1"/>
</dbReference>
<dbReference type="Pfam" id="PF02518">
    <property type="entry name" value="HATPase_c"/>
    <property type="match status" value="1"/>
</dbReference>
<evidence type="ECO:0000256" key="2">
    <source>
        <dbReference type="ARBA" id="ARBA00012438"/>
    </source>
</evidence>
<dbReference type="SUPFAM" id="SSF47384">
    <property type="entry name" value="Homodimeric domain of signal transducing histidine kinase"/>
    <property type="match status" value="1"/>
</dbReference>
<dbReference type="CDD" id="cd00082">
    <property type="entry name" value="HisKA"/>
    <property type="match status" value="1"/>
</dbReference>
<dbReference type="EMBL" id="JBHPBY010000121">
    <property type="protein sequence ID" value="MFC1850745.1"/>
    <property type="molecule type" value="Genomic_DNA"/>
</dbReference>
<dbReference type="Pfam" id="PF00512">
    <property type="entry name" value="HisKA"/>
    <property type="match status" value="1"/>
</dbReference>
<evidence type="ECO:0000313" key="7">
    <source>
        <dbReference type="EMBL" id="MFC1850745.1"/>
    </source>
</evidence>
<feature type="domain" description="Histidine kinase" evidence="5">
    <location>
        <begin position="186"/>
        <end position="415"/>
    </location>
</feature>
<dbReference type="Pfam" id="PF00072">
    <property type="entry name" value="Response_reg"/>
    <property type="match status" value="1"/>
</dbReference>
<dbReference type="InterPro" id="IPR036890">
    <property type="entry name" value="HATPase_C_sf"/>
</dbReference>
<keyword evidence="8" id="KW-1185">Reference proteome</keyword>
<sequence>MISKTLNHTNSDFSLSHLTQPHILCIDDDPGILQSLGKILRTSGYTVSCLSESTGIENLVQEHEFDLVITDLKMTGNNGLDVLKTFKVHQPQTPVVILTGYATLESAIEALEEGAYKYLVKPCNIKEMQMTVEHGIKQKRIRLERDHLYHKLQEKNMELEIAMTRLVDTHAQLKDSEDFRENIVSMFTHDLLNPVTSIKGFLNIMMREPEAMDQLHKQYLTIIQRNINKIELLLKMFHTFYKIDKQSYEMAPKFMDLCASVRESINNVDLFAKEQNLKIKATLPSKPVNLHGDPFELERAVTNILYNAIKYSPTNSTIEIAVSTTNVTPVTADQTTAEKPSAVVTIQDFGIGIEIDEQEKIFHKMYRGTNARDFKGTGVGLYISKFIINLHGGEITVQSEPGKGSLFTIYLPLLTRGK</sequence>
<dbReference type="PROSITE" id="PS50110">
    <property type="entry name" value="RESPONSE_REGULATORY"/>
    <property type="match status" value="1"/>
</dbReference>
<dbReference type="Proteomes" id="UP001594351">
    <property type="component" value="Unassembled WGS sequence"/>
</dbReference>
<dbReference type="PRINTS" id="PR00344">
    <property type="entry name" value="BCTRLSENSOR"/>
</dbReference>
<dbReference type="EC" id="2.7.13.3" evidence="2"/>
<dbReference type="SMART" id="SM00448">
    <property type="entry name" value="REC"/>
    <property type="match status" value="1"/>
</dbReference>
<dbReference type="InterPro" id="IPR036097">
    <property type="entry name" value="HisK_dim/P_sf"/>
</dbReference>
<dbReference type="SUPFAM" id="SSF55874">
    <property type="entry name" value="ATPase domain of HSP90 chaperone/DNA topoisomerase II/histidine kinase"/>
    <property type="match status" value="1"/>
</dbReference>